<evidence type="ECO:0000256" key="4">
    <source>
        <dbReference type="RuleBase" id="RU366034"/>
    </source>
</evidence>
<keyword evidence="4" id="KW-0456">Lyase</keyword>
<dbReference type="Gene3D" id="1.10.600.10">
    <property type="entry name" value="Farnesyl Diphosphate Synthase"/>
    <property type="match status" value="1"/>
</dbReference>
<organism evidence="6 7">
    <name type="scientific">Phialocephala subalpina</name>
    <dbReference type="NCBI Taxonomy" id="576137"/>
    <lineage>
        <taxon>Eukaryota</taxon>
        <taxon>Fungi</taxon>
        <taxon>Dikarya</taxon>
        <taxon>Ascomycota</taxon>
        <taxon>Pezizomycotina</taxon>
        <taxon>Leotiomycetes</taxon>
        <taxon>Helotiales</taxon>
        <taxon>Mollisiaceae</taxon>
        <taxon>Phialocephala</taxon>
        <taxon>Phialocephala fortinii species complex</taxon>
    </lineage>
</organism>
<gene>
    <name evidence="6" type="ORF">PAC_11164</name>
</gene>
<proteinExistence type="inferred from homology"/>
<dbReference type="GO" id="GO:0046872">
    <property type="term" value="F:metal ion binding"/>
    <property type="evidence" value="ECO:0007669"/>
    <property type="project" value="UniProtKB-KW"/>
</dbReference>
<dbReference type="GO" id="GO:0010333">
    <property type="term" value="F:terpene synthase activity"/>
    <property type="evidence" value="ECO:0007669"/>
    <property type="project" value="InterPro"/>
</dbReference>
<dbReference type="PANTHER" id="PTHR35201:SF4">
    <property type="entry name" value="BETA-PINACENE SYNTHASE-RELATED"/>
    <property type="match status" value="1"/>
</dbReference>
<evidence type="ECO:0000256" key="3">
    <source>
        <dbReference type="ARBA" id="ARBA00022842"/>
    </source>
</evidence>
<dbReference type="EMBL" id="FJOG01000018">
    <property type="protein sequence ID" value="CZR61268.1"/>
    <property type="molecule type" value="Genomic_DNA"/>
</dbReference>
<dbReference type="InterPro" id="IPR034686">
    <property type="entry name" value="Terpene_cyclase-like_2"/>
</dbReference>
<dbReference type="PANTHER" id="PTHR35201">
    <property type="entry name" value="TERPENE SYNTHASE"/>
    <property type="match status" value="1"/>
</dbReference>
<name>A0A1L7X8C5_9HELO</name>
<evidence type="ECO:0000256" key="1">
    <source>
        <dbReference type="ARBA" id="ARBA00001946"/>
    </source>
</evidence>
<dbReference type="GO" id="GO:0008299">
    <property type="term" value="P:isoprenoid biosynthetic process"/>
    <property type="evidence" value="ECO:0007669"/>
    <property type="project" value="UniProtKB-ARBA"/>
</dbReference>
<keyword evidence="3 4" id="KW-0460">Magnesium</keyword>
<feature type="region of interest" description="Disordered" evidence="5">
    <location>
        <begin position="1"/>
        <end position="26"/>
    </location>
</feature>
<dbReference type="SFLD" id="SFLDS00005">
    <property type="entry name" value="Isoprenoid_Synthase_Type_I"/>
    <property type="match status" value="1"/>
</dbReference>
<dbReference type="SFLD" id="SFLDG01020">
    <property type="entry name" value="Terpene_Cyclase_Like_2"/>
    <property type="match status" value="1"/>
</dbReference>
<evidence type="ECO:0000313" key="6">
    <source>
        <dbReference type="EMBL" id="CZR61268.1"/>
    </source>
</evidence>
<dbReference type="OrthoDB" id="2861623at2759"/>
<accession>A0A1L7X8C5</accession>
<sequence length="466" mass="51666">MAGQSSAAAESTGSGPAKNVNTNRSKISFGTPKWEEVVPMLDTANLSGLKTAGHAATSEEASPMTNTVNIAPGNTLHGTSETGWEASKQETINIVDGKTPQVESKPGDTRPRAETVNIEKMETPDGAVFKIEIPRGMKMIRIPDCVMSFMSIAPTIHPLYAEVKAETEAWLCKELGADDKLSKRITKTDWSYFASASAPLASKEDLKILCDWGNWVFPFDDPLDNGHLKDDPVKAKEMVDGTLAAMRGKVPETFAIAMVHNDIWERILSVISSIPNMQDRYAAAMEGYVAGALRHVQDFAEAKIPDLEDFIKVRSASAGVRPIIPMVELLHHIQVPDAVYSHPCLEKFRQTVVDMVILNDVLSYQKEENEGVPHNLITVLRHTGMSTQEAFDTVGGMLQKAYREWYIAQADLPLWGEKIDADVQKFIEGCRNIMLANLNWHFKCDRYLPSIKEVVRKCRVIVVKDQ</sequence>
<evidence type="ECO:0000256" key="2">
    <source>
        <dbReference type="ARBA" id="ARBA00006333"/>
    </source>
</evidence>
<keyword evidence="7" id="KW-1185">Reference proteome</keyword>
<comment type="cofactor">
    <cofactor evidence="1 4">
        <name>Mg(2+)</name>
        <dbReference type="ChEBI" id="CHEBI:18420"/>
    </cofactor>
</comment>
<protein>
    <recommendedName>
        <fullName evidence="4">Terpene synthase</fullName>
        <ecNumber evidence="4">4.2.3.-</ecNumber>
    </recommendedName>
</protein>
<dbReference type="EC" id="4.2.3.-" evidence="4"/>
<dbReference type="InterPro" id="IPR008949">
    <property type="entry name" value="Isoprenoid_synthase_dom_sf"/>
</dbReference>
<keyword evidence="4" id="KW-0479">Metal-binding</keyword>
<reference evidence="6 7" key="1">
    <citation type="submission" date="2016-03" db="EMBL/GenBank/DDBJ databases">
        <authorList>
            <person name="Ploux O."/>
        </authorList>
    </citation>
    <scope>NUCLEOTIDE SEQUENCE [LARGE SCALE GENOMIC DNA]</scope>
    <source>
        <strain evidence="6 7">UAMH 11012</strain>
    </source>
</reference>
<dbReference type="Proteomes" id="UP000184330">
    <property type="component" value="Unassembled WGS sequence"/>
</dbReference>
<evidence type="ECO:0000313" key="7">
    <source>
        <dbReference type="Proteomes" id="UP000184330"/>
    </source>
</evidence>
<evidence type="ECO:0000256" key="5">
    <source>
        <dbReference type="SAM" id="MobiDB-lite"/>
    </source>
</evidence>
<dbReference type="Pfam" id="PF19086">
    <property type="entry name" value="Terpene_syn_C_2"/>
    <property type="match status" value="1"/>
</dbReference>
<dbReference type="SUPFAM" id="SSF48576">
    <property type="entry name" value="Terpenoid synthases"/>
    <property type="match status" value="1"/>
</dbReference>
<comment type="similarity">
    <text evidence="2 4">Belongs to the terpene synthase family.</text>
</comment>
<dbReference type="AlphaFoldDB" id="A0A1L7X8C5"/>
<dbReference type="STRING" id="576137.A0A1L7X8C5"/>